<organism evidence="4 5">
    <name type="scientific">Kaistia dalseonensis</name>
    <dbReference type="NCBI Taxonomy" id="410840"/>
    <lineage>
        <taxon>Bacteria</taxon>
        <taxon>Pseudomonadati</taxon>
        <taxon>Pseudomonadota</taxon>
        <taxon>Alphaproteobacteria</taxon>
        <taxon>Hyphomicrobiales</taxon>
        <taxon>Kaistiaceae</taxon>
        <taxon>Kaistia</taxon>
    </lineage>
</organism>
<dbReference type="PIRSF" id="PIRSF009467">
    <property type="entry name" value="Ureas_acces_UreF"/>
    <property type="match status" value="1"/>
</dbReference>
<keyword evidence="3" id="KW-0963">Cytoplasm</keyword>
<evidence type="ECO:0000313" key="4">
    <source>
        <dbReference type="EMBL" id="MDQ0437232.1"/>
    </source>
</evidence>
<comment type="similarity">
    <text evidence="3">Belongs to the UreF family.</text>
</comment>
<evidence type="ECO:0000256" key="1">
    <source>
        <dbReference type="ARBA" id="ARBA00022988"/>
    </source>
</evidence>
<comment type="subunit">
    <text evidence="3">UreD, UreF and UreG form a complex that acts as a GTP-hydrolysis-dependent molecular chaperone, activating the urease apoprotein by helping to assemble the nickel containing metallocenter of UreC. The UreE protein probably delivers the nickel.</text>
</comment>
<sequence length="261" mass="27456">MTTTMTATTITTATLMADGAAAPGLDGPAWDEWLDVAALHRLMSWLSPSFPVGAFSYSHGLEWAIEDGTVTSTPELTLWVADILRHGAGRSDAILFAHAWDAAMCDDGAALAEIAALAVAFQPSAERRLESLSQGRAFLLALRAAWPAPALEHLLPFVDGEDGTAYPVAVALAAAVHGVPRGAAINAYLHAFAANIISAGLRAVPLGQTDGQRIIAGLGPIVHEVVEAVKDRPLDALGGAVFRADIASMKHETQYTRLFRS</sequence>
<name>A0ABU0H5C5_9HYPH</name>
<dbReference type="Pfam" id="PF01730">
    <property type="entry name" value="UreF"/>
    <property type="match status" value="1"/>
</dbReference>
<dbReference type="PANTHER" id="PTHR33620">
    <property type="entry name" value="UREASE ACCESSORY PROTEIN F"/>
    <property type="match status" value="1"/>
</dbReference>
<dbReference type="Gene3D" id="1.10.4190.10">
    <property type="entry name" value="Urease accessory protein UreF"/>
    <property type="match status" value="1"/>
</dbReference>
<accession>A0ABU0H5C5</accession>
<evidence type="ECO:0000313" key="5">
    <source>
        <dbReference type="Proteomes" id="UP001241603"/>
    </source>
</evidence>
<reference evidence="4 5" key="1">
    <citation type="submission" date="2023-07" db="EMBL/GenBank/DDBJ databases">
        <title>Genomic Encyclopedia of Type Strains, Phase IV (KMG-IV): sequencing the most valuable type-strain genomes for metagenomic binning, comparative biology and taxonomic classification.</title>
        <authorList>
            <person name="Goeker M."/>
        </authorList>
    </citation>
    <scope>NUCLEOTIDE SEQUENCE [LARGE SCALE GENOMIC DNA]</scope>
    <source>
        <strain evidence="4 5">B6-8</strain>
    </source>
</reference>
<keyword evidence="5" id="KW-1185">Reference proteome</keyword>
<comment type="subcellular location">
    <subcellularLocation>
        <location evidence="3">Cytoplasm</location>
    </subcellularLocation>
</comment>
<dbReference type="PANTHER" id="PTHR33620:SF1">
    <property type="entry name" value="UREASE ACCESSORY PROTEIN F"/>
    <property type="match status" value="1"/>
</dbReference>
<dbReference type="EMBL" id="JAUSVO010000002">
    <property type="protein sequence ID" value="MDQ0437232.1"/>
    <property type="molecule type" value="Genomic_DNA"/>
</dbReference>
<evidence type="ECO:0000256" key="3">
    <source>
        <dbReference type="HAMAP-Rule" id="MF_01385"/>
    </source>
</evidence>
<dbReference type="InterPro" id="IPR038277">
    <property type="entry name" value="UreF_sf"/>
</dbReference>
<dbReference type="HAMAP" id="MF_01385">
    <property type="entry name" value="UreF"/>
    <property type="match status" value="1"/>
</dbReference>
<comment type="caution">
    <text evidence="4">The sequence shown here is derived from an EMBL/GenBank/DDBJ whole genome shotgun (WGS) entry which is preliminary data.</text>
</comment>
<comment type="function">
    <text evidence="3">Required for maturation of urease via the functional incorporation of the urease nickel metallocenter.</text>
</comment>
<dbReference type="RefSeq" id="WP_266348163.1">
    <property type="nucleotide sequence ID" value="NZ_JAPKNG010000002.1"/>
</dbReference>
<keyword evidence="2 3" id="KW-0143">Chaperone</keyword>
<evidence type="ECO:0000256" key="2">
    <source>
        <dbReference type="ARBA" id="ARBA00023186"/>
    </source>
</evidence>
<keyword evidence="1 3" id="KW-0996">Nickel insertion</keyword>
<dbReference type="InterPro" id="IPR002639">
    <property type="entry name" value="UreF"/>
</dbReference>
<proteinExistence type="inferred from homology"/>
<dbReference type="Proteomes" id="UP001241603">
    <property type="component" value="Unassembled WGS sequence"/>
</dbReference>
<protein>
    <recommendedName>
        <fullName evidence="3">Urease accessory protein UreF</fullName>
    </recommendedName>
</protein>
<gene>
    <name evidence="3" type="primary">ureF</name>
    <name evidence="4" type="ORF">QO014_001617</name>
</gene>